<dbReference type="InterPro" id="IPR035919">
    <property type="entry name" value="EAL_sf"/>
</dbReference>
<dbReference type="SUPFAM" id="SSF55073">
    <property type="entry name" value="Nucleotide cyclase"/>
    <property type="match status" value="1"/>
</dbReference>
<gene>
    <name evidence="5" type="ORF">D5018_07840</name>
</gene>
<dbReference type="Proteomes" id="UP000281474">
    <property type="component" value="Unassembled WGS sequence"/>
</dbReference>
<protein>
    <submittedName>
        <fullName evidence="5">EAL domain-containing protein</fullName>
    </submittedName>
</protein>
<dbReference type="PROSITE" id="PS50885">
    <property type="entry name" value="HAMP"/>
    <property type="match status" value="1"/>
</dbReference>
<dbReference type="EMBL" id="QZEI01000018">
    <property type="protein sequence ID" value="RLV60297.1"/>
    <property type="molecule type" value="Genomic_DNA"/>
</dbReference>
<dbReference type="Pfam" id="PF16448">
    <property type="entry name" value="LapD_MoxY_N"/>
    <property type="match status" value="1"/>
</dbReference>
<evidence type="ECO:0000313" key="6">
    <source>
        <dbReference type="Proteomes" id="UP000281474"/>
    </source>
</evidence>
<dbReference type="AlphaFoldDB" id="A0A3L8PXW2"/>
<keyword evidence="1" id="KW-1133">Transmembrane helix</keyword>
<evidence type="ECO:0000256" key="1">
    <source>
        <dbReference type="SAM" id="Phobius"/>
    </source>
</evidence>
<dbReference type="InterPro" id="IPR042461">
    <property type="entry name" value="LapD_MoxY_peri_C"/>
</dbReference>
<dbReference type="CDD" id="cd01949">
    <property type="entry name" value="GGDEF"/>
    <property type="match status" value="1"/>
</dbReference>
<dbReference type="SMART" id="SM00267">
    <property type="entry name" value="GGDEF"/>
    <property type="match status" value="1"/>
</dbReference>
<dbReference type="OrthoDB" id="5894408at2"/>
<keyword evidence="1" id="KW-0812">Transmembrane</keyword>
<sequence length="638" mass="72001">MTLFRQIYALLFGLFLLVVLCLGYLQFTETRSFLQKQMSSDINNASHSLGLMLVPALEAGDMAQAETLVNVIFEGGFYKQVKLTWLVDGKEQLWENPLQVQEVPQWFLALDLFPAITKESTVTSGWLQLAKLEITAHPAFGYYELWRVITNAIIIFALLFLVAIVCARYGITFLLKPLNALADHAKKLEQQQFGQCMDSPKIQELQPVVSAFNSMSTKLSKVFDSLDNELTQLRNKNLVDHVSGLPNRQYMMSRLESWTAEPGSGALILAKFEWLEHVHNRYGYEVRDETIRILSETLQSELDKVSSSVIARIAAFEFAFMIPDVEHERLSKYLQTLIRTCNQEITRSGGNANQGIVFGVAERLEDMNASKLLSQADNALQTATQQETVYVWLESSEPQSLDRQQWRDSLTSVIEAKQFHFRWQPVLSMSGQLELHRELYCQLEIQNAVINAGKFMPYVELFALGSTLDKCLLSSISSNPLLHNHSGKLAVNLTKQSIQDDDFHVWLDDFLASCSMVDKLCFEIPEAAVHSNLDACERLCQLLKTRGCAVGIDHYGRQLGSMSYLQTLNPNYVKLDQGLASDLEQTDNTEVVTALINVAKGLEIKIIVTGIQQSIELEKLTGYELEGYQGFIEPPVKL</sequence>
<dbReference type="CDD" id="cd01948">
    <property type="entry name" value="EAL"/>
    <property type="match status" value="1"/>
</dbReference>
<dbReference type="SUPFAM" id="SSF141868">
    <property type="entry name" value="EAL domain-like"/>
    <property type="match status" value="1"/>
</dbReference>
<dbReference type="PROSITE" id="PS50883">
    <property type="entry name" value="EAL"/>
    <property type="match status" value="1"/>
</dbReference>
<dbReference type="InterPro" id="IPR000160">
    <property type="entry name" value="GGDEF_dom"/>
</dbReference>
<dbReference type="SMART" id="SM00052">
    <property type="entry name" value="EAL"/>
    <property type="match status" value="1"/>
</dbReference>
<reference evidence="5 6" key="1">
    <citation type="submission" date="2018-09" db="EMBL/GenBank/DDBJ databases">
        <title>Phylogeny of the Shewanellaceae, and recommendation for two new genera, Pseudoshewanella and Parashewanella.</title>
        <authorList>
            <person name="Wang G."/>
        </authorList>
    </citation>
    <scope>NUCLEOTIDE SEQUENCE [LARGE SCALE GENOMIC DNA]</scope>
    <source>
        <strain evidence="5 6">C51</strain>
    </source>
</reference>
<proteinExistence type="predicted"/>
<dbReference type="Gene3D" id="3.20.20.450">
    <property type="entry name" value="EAL domain"/>
    <property type="match status" value="1"/>
</dbReference>
<feature type="transmembrane region" description="Helical" evidence="1">
    <location>
        <begin position="6"/>
        <end position="27"/>
    </location>
</feature>
<dbReference type="GO" id="GO:0007165">
    <property type="term" value="P:signal transduction"/>
    <property type="evidence" value="ECO:0007669"/>
    <property type="project" value="InterPro"/>
</dbReference>
<dbReference type="InterPro" id="IPR043128">
    <property type="entry name" value="Rev_trsase/Diguanyl_cyclase"/>
</dbReference>
<dbReference type="InterPro" id="IPR001633">
    <property type="entry name" value="EAL_dom"/>
</dbReference>
<name>A0A3L8PXW2_9GAMM</name>
<keyword evidence="1" id="KW-0472">Membrane</keyword>
<dbReference type="GO" id="GO:0071111">
    <property type="term" value="F:cyclic-guanylate-specific phosphodiesterase activity"/>
    <property type="evidence" value="ECO:0007669"/>
    <property type="project" value="InterPro"/>
</dbReference>
<comment type="caution">
    <text evidence="5">The sequence shown here is derived from an EMBL/GenBank/DDBJ whole genome shotgun (WGS) entry which is preliminary data.</text>
</comment>
<feature type="domain" description="EAL" evidence="2">
    <location>
        <begin position="403"/>
        <end position="638"/>
    </location>
</feature>
<organism evidence="5 6">
    <name type="scientific">Parashewanella curva</name>
    <dbReference type="NCBI Taxonomy" id="2338552"/>
    <lineage>
        <taxon>Bacteria</taxon>
        <taxon>Pseudomonadati</taxon>
        <taxon>Pseudomonadota</taxon>
        <taxon>Gammaproteobacteria</taxon>
        <taxon>Alteromonadales</taxon>
        <taxon>Shewanellaceae</taxon>
        <taxon>Parashewanella</taxon>
    </lineage>
</organism>
<evidence type="ECO:0000259" key="3">
    <source>
        <dbReference type="PROSITE" id="PS50885"/>
    </source>
</evidence>
<dbReference type="PROSITE" id="PS50887">
    <property type="entry name" value="GGDEF"/>
    <property type="match status" value="1"/>
</dbReference>
<dbReference type="GO" id="GO:0016020">
    <property type="term" value="C:membrane"/>
    <property type="evidence" value="ECO:0007669"/>
    <property type="project" value="InterPro"/>
</dbReference>
<dbReference type="Gene3D" id="6.20.270.20">
    <property type="entry name" value="LapD/MoxY periplasmic domain"/>
    <property type="match status" value="1"/>
</dbReference>
<feature type="domain" description="GGDEF" evidence="4">
    <location>
        <begin position="263"/>
        <end position="394"/>
    </location>
</feature>
<dbReference type="Gene3D" id="6.10.340.10">
    <property type="match status" value="1"/>
</dbReference>
<dbReference type="Pfam" id="PF00990">
    <property type="entry name" value="GGDEF"/>
    <property type="match status" value="1"/>
</dbReference>
<evidence type="ECO:0000259" key="4">
    <source>
        <dbReference type="PROSITE" id="PS50887"/>
    </source>
</evidence>
<dbReference type="PANTHER" id="PTHR33121:SF79">
    <property type="entry name" value="CYCLIC DI-GMP PHOSPHODIESTERASE PDED-RELATED"/>
    <property type="match status" value="1"/>
</dbReference>
<evidence type="ECO:0000313" key="5">
    <source>
        <dbReference type="EMBL" id="RLV60297.1"/>
    </source>
</evidence>
<dbReference type="PANTHER" id="PTHR33121">
    <property type="entry name" value="CYCLIC DI-GMP PHOSPHODIESTERASE PDEF"/>
    <property type="match status" value="1"/>
</dbReference>
<dbReference type="InterPro" id="IPR003660">
    <property type="entry name" value="HAMP_dom"/>
</dbReference>
<dbReference type="Gene3D" id="3.30.110.200">
    <property type="match status" value="1"/>
</dbReference>
<dbReference type="Gene3D" id="3.30.70.270">
    <property type="match status" value="1"/>
</dbReference>
<dbReference type="Pfam" id="PF00563">
    <property type="entry name" value="EAL"/>
    <property type="match status" value="1"/>
</dbReference>
<feature type="transmembrane region" description="Helical" evidence="1">
    <location>
        <begin position="148"/>
        <end position="171"/>
    </location>
</feature>
<dbReference type="InterPro" id="IPR050706">
    <property type="entry name" value="Cyclic-di-GMP_PDE-like"/>
</dbReference>
<accession>A0A3L8PXW2</accession>
<keyword evidence="6" id="KW-1185">Reference proteome</keyword>
<evidence type="ECO:0000259" key="2">
    <source>
        <dbReference type="PROSITE" id="PS50883"/>
    </source>
</evidence>
<dbReference type="InterPro" id="IPR032244">
    <property type="entry name" value="LapD_MoxY_N"/>
</dbReference>
<dbReference type="InterPro" id="IPR029787">
    <property type="entry name" value="Nucleotide_cyclase"/>
</dbReference>
<feature type="domain" description="HAMP" evidence="3">
    <location>
        <begin position="172"/>
        <end position="224"/>
    </location>
</feature>
<dbReference type="RefSeq" id="WP_121838451.1">
    <property type="nucleotide sequence ID" value="NZ_ML014767.1"/>
</dbReference>